<evidence type="ECO:0000256" key="2">
    <source>
        <dbReference type="ARBA" id="ARBA00004236"/>
    </source>
</evidence>
<keyword evidence="5 12" id="KW-0812">Transmembrane</keyword>
<evidence type="ECO:0000256" key="4">
    <source>
        <dbReference type="ARBA" id="ARBA00022475"/>
    </source>
</evidence>
<dbReference type="Pfam" id="PF02931">
    <property type="entry name" value="Neur_chan_LBD"/>
    <property type="match status" value="1"/>
</dbReference>
<evidence type="ECO:0000256" key="9">
    <source>
        <dbReference type="ARBA" id="ARBA00023136"/>
    </source>
</evidence>
<sequence>MTVHSVDQPGLRNHHRKDQKQSHQHGLRSESNRKLAVQILLVSCMFPISWLPAVSACKTDAEIADLLNERNSTDAPPNNKESILVEVGFRVQRMEPITDTNLMNIDGFLSWKWTEARLNFNNEDPCKWAIDGERVKHWTPELVFVNGNSIDLHHDGSITIIHRNGTIMHVQRLQISAPCLTDALTYPFGRTTCALIWNNIQSQDRSIMQWDEGITLKPFANSLGIREVGDLQLSTVDFLRNTSMRSYGNFDELVIEFRFYRLFNKVLLLFYLPSILIILVSWFTLVLGPLAITRAVMNVGAFILLLIHYSSNMADLPRTTGVTAIDIWKIATMLFVLAALVELAVVTCLSSAGRSGFICCRRRKRTRGVYRFEPPYEELNDLRQRNTRTTIKNKQAY</sequence>
<feature type="transmembrane region" description="Helical" evidence="12">
    <location>
        <begin position="330"/>
        <end position="353"/>
    </location>
</feature>
<dbReference type="InterPro" id="IPR036719">
    <property type="entry name" value="Neuro-gated_channel_TM_sf"/>
</dbReference>
<evidence type="ECO:0000313" key="15">
    <source>
        <dbReference type="Proteomes" id="UP001608902"/>
    </source>
</evidence>
<accession>A0ABD6EDA4</accession>
<keyword evidence="15" id="KW-1185">Reference proteome</keyword>
<comment type="caution">
    <text evidence="14">The sequence shown here is derived from an EMBL/GenBank/DDBJ whole genome shotgun (WGS) entry which is preliminary data.</text>
</comment>
<dbReference type="InterPro" id="IPR006201">
    <property type="entry name" value="Neur_channel"/>
</dbReference>
<gene>
    <name evidence="14" type="ORF">AB6A40_004652</name>
</gene>
<organism evidence="14 15">
    <name type="scientific">Gnathostoma spinigerum</name>
    <dbReference type="NCBI Taxonomy" id="75299"/>
    <lineage>
        <taxon>Eukaryota</taxon>
        <taxon>Metazoa</taxon>
        <taxon>Ecdysozoa</taxon>
        <taxon>Nematoda</taxon>
        <taxon>Chromadorea</taxon>
        <taxon>Rhabditida</taxon>
        <taxon>Spirurina</taxon>
        <taxon>Gnathostomatomorpha</taxon>
        <taxon>Gnathostomatoidea</taxon>
        <taxon>Gnathostomatidae</taxon>
        <taxon>Gnathostoma</taxon>
    </lineage>
</organism>
<evidence type="ECO:0000256" key="1">
    <source>
        <dbReference type="ARBA" id="ARBA00004141"/>
    </source>
</evidence>
<dbReference type="PRINTS" id="PR00253">
    <property type="entry name" value="GABAARECEPTR"/>
</dbReference>
<dbReference type="InterPro" id="IPR036734">
    <property type="entry name" value="Neur_chan_lig-bd_sf"/>
</dbReference>
<dbReference type="InterPro" id="IPR006028">
    <property type="entry name" value="GABAA/Glycine_rcpt"/>
</dbReference>
<dbReference type="PANTHER" id="PTHR18945">
    <property type="entry name" value="NEUROTRANSMITTER GATED ION CHANNEL"/>
    <property type="match status" value="1"/>
</dbReference>
<dbReference type="Gene3D" id="2.70.170.10">
    <property type="entry name" value="Neurotransmitter-gated ion-channel ligand-binding domain"/>
    <property type="match status" value="1"/>
</dbReference>
<evidence type="ECO:0000256" key="10">
    <source>
        <dbReference type="ARBA" id="ARBA00023303"/>
    </source>
</evidence>
<evidence type="ECO:0000313" key="14">
    <source>
        <dbReference type="EMBL" id="MFH4977943.1"/>
    </source>
</evidence>
<feature type="domain" description="Neurotransmitter-gated ion-channel ligand-binding" evidence="13">
    <location>
        <begin position="63"/>
        <end position="212"/>
    </location>
</feature>
<evidence type="ECO:0000256" key="6">
    <source>
        <dbReference type="ARBA" id="ARBA00022729"/>
    </source>
</evidence>
<dbReference type="InterPro" id="IPR038050">
    <property type="entry name" value="Neuro_actylchol_rec"/>
</dbReference>
<evidence type="ECO:0000256" key="11">
    <source>
        <dbReference type="SAM" id="MobiDB-lite"/>
    </source>
</evidence>
<dbReference type="Gene3D" id="1.20.58.390">
    <property type="entry name" value="Neurotransmitter-gated ion-channel transmembrane domain"/>
    <property type="match status" value="1"/>
</dbReference>
<keyword evidence="6" id="KW-0732">Signal</keyword>
<dbReference type="Proteomes" id="UP001608902">
    <property type="component" value="Unassembled WGS sequence"/>
</dbReference>
<feature type="transmembrane region" description="Helical" evidence="12">
    <location>
        <begin position="266"/>
        <end position="285"/>
    </location>
</feature>
<feature type="region of interest" description="Disordered" evidence="11">
    <location>
        <begin position="1"/>
        <end position="30"/>
    </location>
</feature>
<dbReference type="GO" id="GO:0005886">
    <property type="term" value="C:plasma membrane"/>
    <property type="evidence" value="ECO:0007669"/>
    <property type="project" value="UniProtKB-SubCell"/>
</dbReference>
<keyword evidence="4" id="KW-1003">Cell membrane</keyword>
<dbReference type="SUPFAM" id="SSF90112">
    <property type="entry name" value="Neurotransmitter-gated ion-channel transmembrane pore"/>
    <property type="match status" value="1"/>
</dbReference>
<evidence type="ECO:0000256" key="8">
    <source>
        <dbReference type="ARBA" id="ARBA00023065"/>
    </source>
</evidence>
<feature type="compositionally biased region" description="Basic residues" evidence="11">
    <location>
        <begin position="12"/>
        <end position="26"/>
    </location>
</feature>
<proteinExistence type="predicted"/>
<dbReference type="GO" id="GO:0034220">
    <property type="term" value="P:monoatomic ion transmembrane transport"/>
    <property type="evidence" value="ECO:0007669"/>
    <property type="project" value="UniProtKB-KW"/>
</dbReference>
<dbReference type="InterPro" id="IPR006202">
    <property type="entry name" value="Neur_chan_lig-bd"/>
</dbReference>
<evidence type="ECO:0000256" key="12">
    <source>
        <dbReference type="SAM" id="Phobius"/>
    </source>
</evidence>
<keyword evidence="3" id="KW-0813">Transport</keyword>
<keyword evidence="8" id="KW-0406">Ion transport</keyword>
<feature type="transmembrane region" description="Helical" evidence="12">
    <location>
        <begin position="291"/>
        <end position="309"/>
    </location>
</feature>
<keyword evidence="10" id="KW-0407">Ion channel</keyword>
<comment type="subcellular location">
    <subcellularLocation>
        <location evidence="2">Cell membrane</location>
    </subcellularLocation>
    <subcellularLocation>
        <location evidence="1">Membrane</location>
        <topology evidence="1">Multi-pass membrane protein</topology>
    </subcellularLocation>
</comment>
<evidence type="ECO:0000256" key="5">
    <source>
        <dbReference type="ARBA" id="ARBA00022692"/>
    </source>
</evidence>
<evidence type="ECO:0000256" key="3">
    <source>
        <dbReference type="ARBA" id="ARBA00022448"/>
    </source>
</evidence>
<name>A0ABD6EDA4_9BILA</name>
<evidence type="ECO:0000259" key="13">
    <source>
        <dbReference type="Pfam" id="PF02931"/>
    </source>
</evidence>
<protein>
    <recommendedName>
        <fullName evidence="13">Neurotransmitter-gated ion-channel ligand-binding domain-containing protein</fullName>
    </recommendedName>
</protein>
<keyword evidence="7 12" id="KW-1133">Transmembrane helix</keyword>
<dbReference type="AlphaFoldDB" id="A0ABD6EDA4"/>
<reference evidence="14 15" key="1">
    <citation type="submission" date="2024-08" db="EMBL/GenBank/DDBJ databases">
        <title>Gnathostoma spinigerum genome.</title>
        <authorList>
            <person name="Gonzalez-Bertolin B."/>
            <person name="Monzon S."/>
            <person name="Zaballos A."/>
            <person name="Jimenez P."/>
            <person name="Dekumyoy P."/>
            <person name="Varona S."/>
            <person name="Cuesta I."/>
            <person name="Sumanam S."/>
            <person name="Adisakwattana P."/>
            <person name="Gasser R.B."/>
            <person name="Hernandez-Gonzalez A."/>
            <person name="Young N.D."/>
            <person name="Perteguer M.J."/>
        </authorList>
    </citation>
    <scope>NUCLEOTIDE SEQUENCE [LARGE SCALE GENOMIC DNA]</scope>
    <source>
        <strain evidence="14">AL3</strain>
        <tissue evidence="14">Liver</tissue>
    </source>
</reference>
<keyword evidence="9 12" id="KW-0472">Membrane</keyword>
<dbReference type="SUPFAM" id="SSF63712">
    <property type="entry name" value="Nicotinic receptor ligand binding domain-like"/>
    <property type="match status" value="1"/>
</dbReference>
<evidence type="ECO:0000256" key="7">
    <source>
        <dbReference type="ARBA" id="ARBA00022989"/>
    </source>
</evidence>
<dbReference type="EMBL" id="JBGFUD010002737">
    <property type="protein sequence ID" value="MFH4977943.1"/>
    <property type="molecule type" value="Genomic_DNA"/>
</dbReference>